<feature type="chain" id="PRO_5002256038" description="Apple domain-containing protein" evidence="1">
    <location>
        <begin position="22"/>
        <end position="267"/>
    </location>
</feature>
<keyword evidence="3" id="KW-1185">Reference proteome</keyword>
<feature type="signal peptide" evidence="1">
    <location>
        <begin position="1"/>
        <end position="21"/>
    </location>
</feature>
<dbReference type="GeneID" id="27355065"/>
<dbReference type="Proteomes" id="UP000053342">
    <property type="component" value="Unassembled WGS sequence"/>
</dbReference>
<protein>
    <recommendedName>
        <fullName evidence="4">Apple domain-containing protein</fullName>
    </recommendedName>
</protein>
<dbReference type="EMBL" id="KN847334">
    <property type="protein sequence ID" value="KIW44530.1"/>
    <property type="molecule type" value="Genomic_DNA"/>
</dbReference>
<reference evidence="2 3" key="1">
    <citation type="submission" date="2015-01" db="EMBL/GenBank/DDBJ databases">
        <title>The Genome Sequence of Exophiala oligosperma CBS72588.</title>
        <authorList>
            <consortium name="The Broad Institute Genomics Platform"/>
            <person name="Cuomo C."/>
            <person name="de Hoog S."/>
            <person name="Gorbushina A."/>
            <person name="Stielow B."/>
            <person name="Teixiera M."/>
            <person name="Abouelleil A."/>
            <person name="Chapman S.B."/>
            <person name="Priest M."/>
            <person name="Young S.K."/>
            <person name="Wortman J."/>
            <person name="Nusbaum C."/>
            <person name="Birren B."/>
        </authorList>
    </citation>
    <scope>NUCLEOTIDE SEQUENCE [LARGE SCALE GENOMIC DNA]</scope>
    <source>
        <strain evidence="2 3">CBS 72588</strain>
    </source>
</reference>
<dbReference type="AlphaFoldDB" id="A0A0D2DPZ3"/>
<proteinExistence type="predicted"/>
<keyword evidence="1" id="KW-0732">Signal</keyword>
<evidence type="ECO:0000313" key="2">
    <source>
        <dbReference type="EMBL" id="KIW44530.1"/>
    </source>
</evidence>
<accession>A0A0D2DPZ3</accession>
<name>A0A0D2DPZ3_9EURO</name>
<dbReference type="RefSeq" id="XP_016264746.1">
    <property type="nucleotide sequence ID" value="XM_016403741.1"/>
</dbReference>
<evidence type="ECO:0008006" key="4">
    <source>
        <dbReference type="Google" id="ProtNLM"/>
    </source>
</evidence>
<sequence length="267" mass="29922">MYILLVTVALCLLLGFQPAVATSNFRVRGLQAAGLRDAAFRNSVRRENFGKHIERLNSRQTAPLPIAPTAQCDQYDGYFYVSSSNYTWQLQCTTNYIGSVISTENANSLAACIENCAAFNVANEPGSCLGINFNAANDAAVGQCTQYSDVQDLLLASEEGSKKIQKRNIQTSFSRRAFTLKIPHTFGNRAPWKRNGLICGKTNRCTGFCTIDSRPRWTYLCHTAAGTDFFWCTESTSNRRSNPNIDHKWPRCLLLNQHNHEYDCINH</sequence>
<organism evidence="2 3">
    <name type="scientific">Exophiala oligosperma</name>
    <dbReference type="NCBI Taxonomy" id="215243"/>
    <lineage>
        <taxon>Eukaryota</taxon>
        <taxon>Fungi</taxon>
        <taxon>Dikarya</taxon>
        <taxon>Ascomycota</taxon>
        <taxon>Pezizomycotina</taxon>
        <taxon>Eurotiomycetes</taxon>
        <taxon>Chaetothyriomycetidae</taxon>
        <taxon>Chaetothyriales</taxon>
        <taxon>Herpotrichiellaceae</taxon>
        <taxon>Exophiala</taxon>
    </lineage>
</organism>
<dbReference type="VEuPathDB" id="FungiDB:PV06_02991"/>
<evidence type="ECO:0000313" key="3">
    <source>
        <dbReference type="Proteomes" id="UP000053342"/>
    </source>
</evidence>
<gene>
    <name evidence="2" type="ORF">PV06_02991</name>
</gene>
<dbReference type="OrthoDB" id="4157274at2759"/>
<evidence type="ECO:0000256" key="1">
    <source>
        <dbReference type="SAM" id="SignalP"/>
    </source>
</evidence>
<dbReference type="HOGENOM" id="CLU_1042187_0_0_1"/>